<evidence type="ECO:0000256" key="11">
    <source>
        <dbReference type="HAMAP-Rule" id="MF_01152"/>
    </source>
</evidence>
<keyword evidence="16" id="KW-1185">Reference proteome</keyword>
<dbReference type="InterPro" id="IPR001623">
    <property type="entry name" value="DnaJ_domain"/>
</dbReference>
<keyword evidence="5 11" id="KW-0863">Zinc-finger</keyword>
<name>A0A6H9WPA3_9MICO</name>
<evidence type="ECO:0000313" key="16">
    <source>
        <dbReference type="Proteomes" id="UP000431744"/>
    </source>
</evidence>
<evidence type="ECO:0000256" key="6">
    <source>
        <dbReference type="ARBA" id="ARBA00022833"/>
    </source>
</evidence>
<organism evidence="15 16">
    <name type="scientific">Pseudoclavibacter endophyticus</name>
    <dbReference type="NCBI Taxonomy" id="1778590"/>
    <lineage>
        <taxon>Bacteria</taxon>
        <taxon>Bacillati</taxon>
        <taxon>Actinomycetota</taxon>
        <taxon>Actinomycetes</taxon>
        <taxon>Micrococcales</taxon>
        <taxon>Microbacteriaceae</taxon>
        <taxon>Pseudoclavibacter</taxon>
    </lineage>
</organism>
<keyword evidence="4 11" id="KW-0677">Repeat</keyword>
<dbReference type="NCBIfam" id="NF008035">
    <property type="entry name" value="PRK10767.1"/>
    <property type="match status" value="1"/>
</dbReference>
<dbReference type="InterPro" id="IPR002939">
    <property type="entry name" value="DnaJ_C"/>
</dbReference>
<evidence type="ECO:0000256" key="10">
    <source>
        <dbReference type="ARBA" id="ARBA00067609"/>
    </source>
</evidence>
<evidence type="ECO:0000256" key="1">
    <source>
        <dbReference type="ARBA" id="ARBA00022490"/>
    </source>
</evidence>
<dbReference type="PANTHER" id="PTHR43096">
    <property type="entry name" value="DNAJ HOMOLOG 1, MITOCHONDRIAL-RELATED"/>
    <property type="match status" value="1"/>
</dbReference>
<dbReference type="PRINTS" id="PR00625">
    <property type="entry name" value="JDOMAIN"/>
</dbReference>
<dbReference type="Gene3D" id="1.10.287.110">
    <property type="entry name" value="DnaJ domain"/>
    <property type="match status" value="1"/>
</dbReference>
<dbReference type="CDD" id="cd10747">
    <property type="entry name" value="DnaJ_C"/>
    <property type="match status" value="1"/>
</dbReference>
<dbReference type="Pfam" id="PF00684">
    <property type="entry name" value="DnaJ_CXXCXGXG"/>
    <property type="match status" value="1"/>
</dbReference>
<dbReference type="SUPFAM" id="SSF49493">
    <property type="entry name" value="HSP40/DnaJ peptide-binding domain"/>
    <property type="match status" value="2"/>
</dbReference>
<dbReference type="Pfam" id="PF01556">
    <property type="entry name" value="DnaJ_C"/>
    <property type="match status" value="1"/>
</dbReference>
<feature type="binding site" evidence="11">
    <location>
        <position position="189"/>
    </location>
    <ligand>
        <name>Zn(2+)</name>
        <dbReference type="ChEBI" id="CHEBI:29105"/>
        <label>1</label>
    </ligand>
</feature>
<evidence type="ECO:0000256" key="7">
    <source>
        <dbReference type="ARBA" id="ARBA00023016"/>
    </source>
</evidence>
<dbReference type="SUPFAM" id="SSF46565">
    <property type="entry name" value="Chaperone J-domain"/>
    <property type="match status" value="1"/>
</dbReference>
<feature type="binding site" evidence="11">
    <location>
        <position position="132"/>
    </location>
    <ligand>
        <name>Zn(2+)</name>
        <dbReference type="ChEBI" id="CHEBI:29105"/>
        <label>1</label>
    </ligand>
</feature>
<dbReference type="SUPFAM" id="SSF57938">
    <property type="entry name" value="DnaJ/Hsp40 cysteine-rich domain"/>
    <property type="match status" value="1"/>
</dbReference>
<dbReference type="GO" id="GO:0008270">
    <property type="term" value="F:zinc ion binding"/>
    <property type="evidence" value="ECO:0007669"/>
    <property type="project" value="UniProtKB-UniRule"/>
</dbReference>
<feature type="zinc finger region" description="CR-type" evidence="12">
    <location>
        <begin position="116"/>
        <end position="198"/>
    </location>
</feature>
<dbReference type="Gene3D" id="2.60.260.20">
    <property type="entry name" value="Urease metallochaperone UreE, N-terminal domain"/>
    <property type="match status" value="2"/>
</dbReference>
<dbReference type="RefSeq" id="WP_158028522.1">
    <property type="nucleotide sequence ID" value="NZ_BMHG01000001.1"/>
</dbReference>
<dbReference type="Pfam" id="PF00226">
    <property type="entry name" value="DnaJ"/>
    <property type="match status" value="1"/>
</dbReference>
<comment type="function">
    <text evidence="11">Participates actively in the response to hyperosmotic and heat shock by preventing the aggregation of stress-denatured proteins and by disaggregating proteins, also in an autonomous, DnaK-independent fashion. Unfolded proteins bind initially to DnaJ; upon interaction with the DnaJ-bound protein, DnaK hydrolyzes its bound ATP, resulting in the formation of a stable complex. GrpE releases ADP from DnaK; ATP binding to DnaK triggers the release of the substrate protein, thus completing the reaction cycle. Several rounds of ATP-dependent interactions between DnaJ, DnaK and GrpE are required for fully efficient folding. Also involved, together with DnaK and GrpE, in the DNA replication of plasmids through activation of initiation proteins.</text>
</comment>
<evidence type="ECO:0000256" key="2">
    <source>
        <dbReference type="ARBA" id="ARBA00022705"/>
    </source>
</evidence>
<dbReference type="PROSITE" id="PS51188">
    <property type="entry name" value="ZF_CR"/>
    <property type="match status" value="1"/>
</dbReference>
<reference evidence="15 16" key="1">
    <citation type="submission" date="2019-09" db="EMBL/GenBank/DDBJ databases">
        <title>Phylogeny of genus Pseudoclavibacter and closely related genus.</title>
        <authorList>
            <person name="Li Y."/>
        </authorList>
    </citation>
    <scope>NUCLEOTIDE SEQUENCE [LARGE SCALE GENOMIC DNA]</scope>
    <source>
        <strain evidence="15 16">EGI 60007</strain>
    </source>
</reference>
<evidence type="ECO:0000256" key="5">
    <source>
        <dbReference type="ARBA" id="ARBA00022771"/>
    </source>
</evidence>
<evidence type="ECO:0000256" key="12">
    <source>
        <dbReference type="PROSITE-ProRule" id="PRU00546"/>
    </source>
</evidence>
<evidence type="ECO:0000256" key="9">
    <source>
        <dbReference type="ARBA" id="ARBA00061004"/>
    </source>
</evidence>
<feature type="binding site" evidence="11">
    <location>
        <position position="186"/>
    </location>
    <ligand>
        <name>Zn(2+)</name>
        <dbReference type="ChEBI" id="CHEBI:29105"/>
        <label>1</label>
    </ligand>
</feature>
<comment type="subcellular location">
    <subcellularLocation>
        <location evidence="11">Cytoplasm</location>
    </subcellularLocation>
</comment>
<evidence type="ECO:0000256" key="4">
    <source>
        <dbReference type="ARBA" id="ARBA00022737"/>
    </source>
</evidence>
<dbReference type="InterPro" id="IPR008971">
    <property type="entry name" value="HSP40/DnaJ_pept-bd"/>
</dbReference>
<feature type="binding site" evidence="11">
    <location>
        <position position="172"/>
    </location>
    <ligand>
        <name>Zn(2+)</name>
        <dbReference type="ChEBI" id="CHEBI:29105"/>
        <label>2</label>
    </ligand>
</feature>
<evidence type="ECO:0000313" key="15">
    <source>
        <dbReference type="EMBL" id="KAB1649938.1"/>
    </source>
</evidence>
<gene>
    <name evidence="11 15" type="primary">dnaJ</name>
    <name evidence="15" type="ORF">F8O04_06855</name>
</gene>
<dbReference type="InterPro" id="IPR036869">
    <property type="entry name" value="J_dom_sf"/>
</dbReference>
<feature type="binding site" evidence="11">
    <location>
        <position position="146"/>
    </location>
    <ligand>
        <name>Zn(2+)</name>
        <dbReference type="ChEBI" id="CHEBI:29105"/>
        <label>2</label>
    </ligand>
</feature>
<evidence type="ECO:0000256" key="8">
    <source>
        <dbReference type="ARBA" id="ARBA00023186"/>
    </source>
</evidence>
<evidence type="ECO:0000256" key="3">
    <source>
        <dbReference type="ARBA" id="ARBA00022723"/>
    </source>
</evidence>
<dbReference type="PANTHER" id="PTHR43096:SF48">
    <property type="entry name" value="CHAPERONE PROTEIN DNAJ"/>
    <property type="match status" value="1"/>
</dbReference>
<comment type="domain">
    <text evidence="11">The J domain is necessary and sufficient to stimulate DnaK ATPase activity. Zinc center 1 plays an important role in the autonomous, DnaK-independent chaperone activity of DnaJ. Zinc center 2 is essential for interaction with DnaK and for DnaJ activity.</text>
</comment>
<keyword evidence="3 11" id="KW-0479">Metal-binding</keyword>
<sequence length="361" mass="39076">MADHYATLGVSRDASPDEIKRAYRRLARELHPDVNPAPDAAERFKDVTHAYDTLSDPSRRQQYDSGGQPGGGFGFSDIFDTFFGQSQSQRGPRSRAERGQDALVRVELDLDEVIFGTHRDIEVTTAVVCPDCTGTCCAPGTAPVTCSACGGIGSVQRQVRSILGMVVTSQPCAHCEGYGTVIEHPCETCRGRGRVRSDVTIPVDIPSGVDSGLRIHLPGQGEAGPGGGANGDLYLEIRVRPHEVFSRDGDDLHCVLQVSMFDAITGVRTSIAALDGDVELDVPPGAQSGEVLTVRGRGITRLRSTQRGDLDVTVQVVTPTKLDGHARKLLDQLRDRVDAEAPRLAREHSGLFSRIRDHFRR</sequence>
<feature type="binding site" evidence="11">
    <location>
        <position position="129"/>
    </location>
    <ligand>
        <name>Zn(2+)</name>
        <dbReference type="ChEBI" id="CHEBI:29105"/>
        <label>1</label>
    </ligand>
</feature>
<dbReference type="PROSITE" id="PS50076">
    <property type="entry name" value="DNAJ_2"/>
    <property type="match status" value="1"/>
</dbReference>
<dbReference type="HAMAP" id="MF_01152">
    <property type="entry name" value="DnaJ"/>
    <property type="match status" value="1"/>
</dbReference>
<dbReference type="InterPro" id="IPR001305">
    <property type="entry name" value="HSP_DnaJ_Cys-rich_dom"/>
</dbReference>
<dbReference type="FunFam" id="2.60.260.20:FF:000005">
    <property type="entry name" value="Chaperone protein dnaJ 1, mitochondrial"/>
    <property type="match status" value="1"/>
</dbReference>
<evidence type="ECO:0000259" key="13">
    <source>
        <dbReference type="PROSITE" id="PS50076"/>
    </source>
</evidence>
<dbReference type="InterPro" id="IPR012724">
    <property type="entry name" value="DnaJ"/>
</dbReference>
<comment type="caution">
    <text evidence="15">The sequence shown here is derived from an EMBL/GenBank/DDBJ whole genome shotgun (WGS) entry which is preliminary data.</text>
</comment>
<comment type="cofactor">
    <cofactor evidence="11">
        <name>Zn(2+)</name>
        <dbReference type="ChEBI" id="CHEBI:29105"/>
    </cofactor>
    <text evidence="11">Binds 2 Zn(2+) ions per monomer.</text>
</comment>
<keyword evidence="8 11" id="KW-0143">Chaperone</keyword>
<dbReference type="EMBL" id="WBJY01000001">
    <property type="protein sequence ID" value="KAB1649938.1"/>
    <property type="molecule type" value="Genomic_DNA"/>
</dbReference>
<keyword evidence="6 11" id="KW-0862">Zinc</keyword>
<accession>A0A6H9WPA3</accession>
<protein>
    <recommendedName>
        <fullName evidence="10 11">Chaperone protein DnaJ</fullName>
    </recommendedName>
</protein>
<dbReference type="PROSITE" id="PS00636">
    <property type="entry name" value="DNAJ_1"/>
    <property type="match status" value="1"/>
</dbReference>
<dbReference type="GO" id="GO:0005737">
    <property type="term" value="C:cytoplasm"/>
    <property type="evidence" value="ECO:0007669"/>
    <property type="project" value="UniProtKB-SubCell"/>
</dbReference>
<dbReference type="Proteomes" id="UP000431744">
    <property type="component" value="Unassembled WGS sequence"/>
</dbReference>
<dbReference type="AlphaFoldDB" id="A0A6H9WPA3"/>
<dbReference type="SMART" id="SM00271">
    <property type="entry name" value="DnaJ"/>
    <property type="match status" value="1"/>
</dbReference>
<dbReference type="CDD" id="cd06257">
    <property type="entry name" value="DnaJ"/>
    <property type="match status" value="1"/>
</dbReference>
<feature type="domain" description="CR-type" evidence="14">
    <location>
        <begin position="116"/>
        <end position="198"/>
    </location>
</feature>
<proteinExistence type="inferred from homology"/>
<feature type="domain" description="J" evidence="13">
    <location>
        <begin position="3"/>
        <end position="67"/>
    </location>
</feature>
<keyword evidence="7 11" id="KW-0346">Stress response</keyword>
<dbReference type="OrthoDB" id="9779889at2"/>
<dbReference type="GO" id="GO:0031072">
    <property type="term" value="F:heat shock protein binding"/>
    <property type="evidence" value="ECO:0007669"/>
    <property type="project" value="InterPro"/>
</dbReference>
<keyword evidence="1 11" id="KW-0963">Cytoplasm</keyword>
<dbReference type="FunFam" id="2.10.230.10:FF:000002">
    <property type="entry name" value="Molecular chaperone DnaJ"/>
    <property type="match status" value="1"/>
</dbReference>
<comment type="similarity">
    <text evidence="9 11">Belongs to the DnaJ family.</text>
</comment>
<comment type="caution">
    <text evidence="11">Lacks conserved residue(s) required for the propagation of feature annotation.</text>
</comment>
<dbReference type="CDD" id="cd10719">
    <property type="entry name" value="DnaJ_zf"/>
    <property type="match status" value="1"/>
</dbReference>
<feature type="binding site" evidence="11">
    <location>
        <position position="175"/>
    </location>
    <ligand>
        <name>Zn(2+)</name>
        <dbReference type="ChEBI" id="CHEBI:29105"/>
        <label>2</label>
    </ligand>
</feature>
<evidence type="ECO:0000259" key="14">
    <source>
        <dbReference type="PROSITE" id="PS51188"/>
    </source>
</evidence>
<dbReference type="GO" id="GO:0006260">
    <property type="term" value="P:DNA replication"/>
    <property type="evidence" value="ECO:0007669"/>
    <property type="project" value="UniProtKB-KW"/>
</dbReference>
<dbReference type="InterPro" id="IPR036410">
    <property type="entry name" value="HSP_DnaJ_Cys-rich_dom_sf"/>
</dbReference>
<dbReference type="GO" id="GO:0005524">
    <property type="term" value="F:ATP binding"/>
    <property type="evidence" value="ECO:0007669"/>
    <property type="project" value="InterPro"/>
</dbReference>
<dbReference type="Gene3D" id="2.10.230.10">
    <property type="entry name" value="Heat shock protein DnaJ, cysteine-rich domain"/>
    <property type="match status" value="1"/>
</dbReference>
<dbReference type="GO" id="GO:0042026">
    <property type="term" value="P:protein refolding"/>
    <property type="evidence" value="ECO:0007669"/>
    <property type="project" value="TreeGrafter"/>
</dbReference>
<feature type="binding site" evidence="11">
    <location>
        <position position="149"/>
    </location>
    <ligand>
        <name>Zn(2+)</name>
        <dbReference type="ChEBI" id="CHEBI:29105"/>
        <label>2</label>
    </ligand>
</feature>
<dbReference type="GO" id="GO:0051082">
    <property type="term" value="F:unfolded protein binding"/>
    <property type="evidence" value="ECO:0007669"/>
    <property type="project" value="UniProtKB-UniRule"/>
</dbReference>
<comment type="subunit">
    <text evidence="11">Homodimer.</text>
</comment>
<keyword evidence="2 11" id="KW-0235">DNA replication</keyword>
<dbReference type="GO" id="GO:0009408">
    <property type="term" value="P:response to heat"/>
    <property type="evidence" value="ECO:0007669"/>
    <property type="project" value="InterPro"/>
</dbReference>
<dbReference type="InterPro" id="IPR018253">
    <property type="entry name" value="DnaJ_domain_CS"/>
</dbReference>